<feature type="transmembrane region" description="Helical" evidence="1">
    <location>
        <begin position="12"/>
        <end position="32"/>
    </location>
</feature>
<dbReference type="RefSeq" id="WP_179462361.1">
    <property type="nucleotide sequence ID" value="NZ_JACBZX010000001.1"/>
</dbReference>
<accession>A0A852X9A4</accession>
<protein>
    <recommendedName>
        <fullName evidence="4">DUF2516 family protein</fullName>
    </recommendedName>
</protein>
<evidence type="ECO:0000313" key="3">
    <source>
        <dbReference type="Proteomes" id="UP000592181"/>
    </source>
</evidence>
<dbReference type="Pfam" id="PF10724">
    <property type="entry name" value="DUF2516"/>
    <property type="match status" value="1"/>
</dbReference>
<keyword evidence="3" id="KW-1185">Reference proteome</keyword>
<evidence type="ECO:0000256" key="1">
    <source>
        <dbReference type="SAM" id="Phobius"/>
    </source>
</evidence>
<reference evidence="2 3" key="1">
    <citation type="submission" date="2020-07" db="EMBL/GenBank/DDBJ databases">
        <title>Sequencing the genomes of 1000 actinobacteria strains.</title>
        <authorList>
            <person name="Klenk H.-P."/>
        </authorList>
    </citation>
    <scope>NUCLEOTIDE SEQUENCE [LARGE SCALE GENOMIC DNA]</scope>
    <source>
        <strain evidence="2 3">DSM 24723</strain>
    </source>
</reference>
<feature type="transmembrane region" description="Helical" evidence="1">
    <location>
        <begin position="52"/>
        <end position="85"/>
    </location>
</feature>
<dbReference type="InterPro" id="IPR019662">
    <property type="entry name" value="DUF2516"/>
</dbReference>
<sequence>MASLVGDIQMLIIYGLGLVALIVEVYALQHALRQRPDAFVAAGKRTKTFWGVALGVGALLGFAVLGGGIGLLSIIGFVIAAIYLADVKPAIEQVLGRGNRSHGRWG</sequence>
<keyword evidence="1" id="KW-0812">Transmembrane</keyword>
<name>A0A852X9A4_9MICO</name>
<organism evidence="2 3">
    <name type="scientific">Janibacter alkaliphilus</name>
    <dbReference type="NCBI Taxonomy" id="1069963"/>
    <lineage>
        <taxon>Bacteria</taxon>
        <taxon>Bacillati</taxon>
        <taxon>Actinomycetota</taxon>
        <taxon>Actinomycetes</taxon>
        <taxon>Micrococcales</taxon>
        <taxon>Intrasporangiaceae</taxon>
        <taxon>Janibacter</taxon>
    </lineage>
</organism>
<dbReference type="AlphaFoldDB" id="A0A852X9A4"/>
<evidence type="ECO:0008006" key="4">
    <source>
        <dbReference type="Google" id="ProtNLM"/>
    </source>
</evidence>
<dbReference type="EMBL" id="JACBZX010000001">
    <property type="protein sequence ID" value="NYG36924.1"/>
    <property type="molecule type" value="Genomic_DNA"/>
</dbReference>
<keyword evidence="1" id="KW-0472">Membrane</keyword>
<gene>
    <name evidence="2" type="ORF">BJY28_001393</name>
</gene>
<dbReference type="Proteomes" id="UP000592181">
    <property type="component" value="Unassembled WGS sequence"/>
</dbReference>
<proteinExistence type="predicted"/>
<comment type="caution">
    <text evidence="2">The sequence shown here is derived from an EMBL/GenBank/DDBJ whole genome shotgun (WGS) entry which is preliminary data.</text>
</comment>
<keyword evidence="1" id="KW-1133">Transmembrane helix</keyword>
<evidence type="ECO:0000313" key="2">
    <source>
        <dbReference type="EMBL" id="NYG36924.1"/>
    </source>
</evidence>